<proteinExistence type="predicted"/>
<keyword evidence="2" id="KW-1185">Reference proteome</keyword>
<organism evidence="1 2">
    <name type="scientific">Hymenobacter aerilatus</name>
    <dbReference type="NCBI Taxonomy" id="2932251"/>
    <lineage>
        <taxon>Bacteria</taxon>
        <taxon>Pseudomonadati</taxon>
        <taxon>Bacteroidota</taxon>
        <taxon>Cytophagia</taxon>
        <taxon>Cytophagales</taxon>
        <taxon>Hymenobacteraceae</taxon>
        <taxon>Hymenobacter</taxon>
    </lineage>
</organism>
<reference evidence="1 2" key="1">
    <citation type="submission" date="2022-04" db="EMBL/GenBank/DDBJ databases">
        <title>Hymenobacter sp. isolated from the air.</title>
        <authorList>
            <person name="Won M."/>
            <person name="Lee C.-M."/>
            <person name="Woen H.-Y."/>
            <person name="Kwon S.-W."/>
        </authorList>
    </citation>
    <scope>NUCLEOTIDE SEQUENCE [LARGE SCALE GENOMIC DNA]</scope>
    <source>
        <strain evidence="2">5413 J-13</strain>
    </source>
</reference>
<gene>
    <name evidence="1" type="ORF">MUN82_08965</name>
</gene>
<dbReference type="EMBL" id="CP095053">
    <property type="protein sequence ID" value="UOR07214.1"/>
    <property type="molecule type" value="Genomic_DNA"/>
</dbReference>
<name>A0A8T9T210_9BACT</name>
<dbReference type="Proteomes" id="UP000829925">
    <property type="component" value="Chromosome"/>
</dbReference>
<dbReference type="KEGG" id="haei:MUN82_08965"/>
<sequence length="97" mass="10687">MNNFLTPSQHPGIPATSFFEMHGIPAKPQGVVNPAEVPLAKAVLTTSQADLIPEPALPKLYRRLEPQYPTLAEEIWDLLFGEAEPEPECKVIQLQVA</sequence>
<accession>A0A8T9T210</accession>
<protein>
    <submittedName>
        <fullName evidence="1">Uncharacterized protein</fullName>
    </submittedName>
</protein>
<evidence type="ECO:0000313" key="1">
    <source>
        <dbReference type="EMBL" id="UOR07214.1"/>
    </source>
</evidence>
<dbReference type="RefSeq" id="WP_245096798.1">
    <property type="nucleotide sequence ID" value="NZ_CP095053.1"/>
</dbReference>
<evidence type="ECO:0000313" key="2">
    <source>
        <dbReference type="Proteomes" id="UP000829925"/>
    </source>
</evidence>
<dbReference type="AlphaFoldDB" id="A0A8T9T210"/>